<feature type="chain" id="PRO_5020245130" evidence="1">
    <location>
        <begin position="27"/>
        <end position="412"/>
    </location>
</feature>
<proteinExistence type="predicted"/>
<accession>A0A4Q7YJA6</accession>
<keyword evidence="3" id="KW-1185">Reference proteome</keyword>
<dbReference type="Proteomes" id="UP000292423">
    <property type="component" value="Unassembled WGS sequence"/>
</dbReference>
<keyword evidence="1" id="KW-0732">Signal</keyword>
<dbReference type="Pfam" id="PF02089">
    <property type="entry name" value="Palm_thioest"/>
    <property type="match status" value="1"/>
</dbReference>
<evidence type="ECO:0000313" key="2">
    <source>
        <dbReference type="EMBL" id="RZU36914.1"/>
    </source>
</evidence>
<organism evidence="2 3">
    <name type="scientific">Fluviicoccus keumensis</name>
    <dbReference type="NCBI Taxonomy" id="1435465"/>
    <lineage>
        <taxon>Bacteria</taxon>
        <taxon>Pseudomonadati</taxon>
        <taxon>Pseudomonadota</taxon>
        <taxon>Gammaproteobacteria</taxon>
        <taxon>Moraxellales</taxon>
        <taxon>Moraxellaceae</taxon>
        <taxon>Fluviicoccus</taxon>
    </lineage>
</organism>
<name>A0A4Q7YJA6_9GAMM</name>
<dbReference type="OrthoDB" id="2004167at2"/>
<gene>
    <name evidence="2" type="ORF">EV700_3127</name>
</gene>
<dbReference type="AlphaFoldDB" id="A0A4Q7YJA6"/>
<feature type="signal peptide" evidence="1">
    <location>
        <begin position="1"/>
        <end position="26"/>
    </location>
</feature>
<dbReference type="Gene3D" id="3.40.50.1820">
    <property type="entry name" value="alpha/beta hydrolase"/>
    <property type="match status" value="1"/>
</dbReference>
<comment type="caution">
    <text evidence="2">The sequence shown here is derived from an EMBL/GenBank/DDBJ whole genome shotgun (WGS) entry which is preliminary data.</text>
</comment>
<dbReference type="EMBL" id="SHKX01000016">
    <property type="protein sequence ID" value="RZU36914.1"/>
    <property type="molecule type" value="Genomic_DNA"/>
</dbReference>
<sequence>MNFKKLAAIAATVMITLGIGTQPAAADEAAKTKYPVILAHGMAGWDSLLGIDYFGDEWGTFALDGCSLLEINGCNDWVPGDQKAEAFQVTSLGSSELRGTQLADQVETYMATVGTSYINLVGHSQGGFDIRKAAHVLKARKGYVVVKDLISLSSPHRGSPYAKKIMDKYARNGDQFCWNLPWDGTAANDPCGVLIAKMADALYNAVNTLSGQNARNSIIEGGLQLVYNDYDPNDGKTTGAKAFNQNYNLTSANGTAIASRISSLITAQDDGNLQPLLSALGTLIGFNADGDGYCVDDCDNDGAAGMGNGTVYDTDDDGLVGINSQQIGTRLSYNENDFTCAWYGCWNPLDTITTVGTTGYVSNVNAPSSIQMTSHAGIINQDHLDVTGLGPDTFDELEFYAAISNYIAAAGN</sequence>
<dbReference type="RefSeq" id="WP_130415511.1">
    <property type="nucleotide sequence ID" value="NZ_SHKX01000016.1"/>
</dbReference>
<evidence type="ECO:0000256" key="1">
    <source>
        <dbReference type="SAM" id="SignalP"/>
    </source>
</evidence>
<dbReference type="InterPro" id="IPR029058">
    <property type="entry name" value="AB_hydrolase_fold"/>
</dbReference>
<protein>
    <submittedName>
        <fullName evidence="2">Putative serine esterase DUF676</fullName>
    </submittedName>
</protein>
<evidence type="ECO:0000313" key="3">
    <source>
        <dbReference type="Proteomes" id="UP000292423"/>
    </source>
</evidence>
<reference evidence="2 3" key="1">
    <citation type="submission" date="2019-02" db="EMBL/GenBank/DDBJ databases">
        <title>Genomic Encyclopedia of Type Strains, Phase IV (KMG-IV): sequencing the most valuable type-strain genomes for metagenomic binning, comparative biology and taxonomic classification.</title>
        <authorList>
            <person name="Goeker M."/>
        </authorList>
    </citation>
    <scope>NUCLEOTIDE SEQUENCE [LARGE SCALE GENOMIC DNA]</scope>
    <source>
        <strain evidence="2 3">DSM 105135</strain>
    </source>
</reference>
<dbReference type="SUPFAM" id="SSF53474">
    <property type="entry name" value="alpha/beta-Hydrolases"/>
    <property type="match status" value="1"/>
</dbReference>